<dbReference type="RefSeq" id="WP_107282069.1">
    <property type="nucleotide sequence ID" value="NZ_PYMC01000002.1"/>
</dbReference>
<comment type="subunit">
    <text evidence="1">Monomer.</text>
</comment>
<dbReference type="InterPro" id="IPR033399">
    <property type="entry name" value="TP_0789-like"/>
</dbReference>
<proteinExistence type="predicted"/>
<feature type="domain" description="Uncharacterized protein TP-0789" evidence="5">
    <location>
        <begin position="84"/>
        <end position="266"/>
    </location>
</feature>
<dbReference type="InterPro" id="IPR029046">
    <property type="entry name" value="LolA/LolB/LppX"/>
</dbReference>
<evidence type="ECO:0000313" key="6">
    <source>
        <dbReference type="EMBL" id="PSW06705.1"/>
    </source>
</evidence>
<evidence type="ECO:0000256" key="2">
    <source>
        <dbReference type="ARBA" id="ARBA00022448"/>
    </source>
</evidence>
<gene>
    <name evidence="6" type="ORF">C9I89_04000</name>
</gene>
<dbReference type="GO" id="GO:0015031">
    <property type="term" value="P:protein transport"/>
    <property type="evidence" value="ECO:0007669"/>
    <property type="project" value="UniProtKB-KW"/>
</dbReference>
<dbReference type="PANTHER" id="PTHR37507">
    <property type="entry name" value="SPORULATION PROTEIN YDCC"/>
    <property type="match status" value="1"/>
</dbReference>
<dbReference type="AlphaFoldDB" id="A0A2T3N341"/>
<dbReference type="PANTHER" id="PTHR37507:SF2">
    <property type="entry name" value="SPORULATION PROTEIN YDCC"/>
    <property type="match status" value="1"/>
</dbReference>
<evidence type="ECO:0000259" key="5">
    <source>
        <dbReference type="Pfam" id="PF17131"/>
    </source>
</evidence>
<name>A0A2T3N341_9GAMM</name>
<dbReference type="SUPFAM" id="SSF89392">
    <property type="entry name" value="Prokaryotic lipoproteins and lipoprotein localization factors"/>
    <property type="match status" value="1"/>
</dbReference>
<dbReference type="CDD" id="cd16329">
    <property type="entry name" value="LolA_like"/>
    <property type="match status" value="1"/>
</dbReference>
<sequence>MSYAKSIIKVSLFSLVLGGTFKCFPLIAAELPLDGYRIAARAELNKDGFNDHSANVTMILRNAAGDTSQREMIIDTLEQKDDGDKVLITFLTPGDLKGTSLLNYTHRAKDDERWLYLPVLKRVKRIASKNKSGPFMGSEFAYEDLSSVEVNKYDYRFLREENLDGQAAYVVERTPNDLYTGYKSQQVWYGKEALRILKIEYYDRKNSLLKTQRNKDFKLFEQQYWYPMTISMVNHQTQQSTELIYNQFKLNQQLDDKLFHPAQLKRNRRQ</sequence>
<dbReference type="OrthoDB" id="9803781at2"/>
<comment type="caution">
    <text evidence="6">The sequence shown here is derived from an EMBL/GenBank/DDBJ whole genome shotgun (WGS) entry which is preliminary data.</text>
</comment>
<keyword evidence="3" id="KW-0732">Signal</keyword>
<organism evidence="6 7">
    <name type="scientific">Photobacterium lipolyticum</name>
    <dbReference type="NCBI Taxonomy" id="266810"/>
    <lineage>
        <taxon>Bacteria</taxon>
        <taxon>Pseudomonadati</taxon>
        <taxon>Pseudomonadota</taxon>
        <taxon>Gammaproteobacteria</taxon>
        <taxon>Vibrionales</taxon>
        <taxon>Vibrionaceae</taxon>
        <taxon>Photobacterium</taxon>
    </lineage>
</organism>
<dbReference type="Gene3D" id="2.50.20.10">
    <property type="entry name" value="Lipoprotein localisation LolA/LolB/LppX"/>
    <property type="match status" value="1"/>
</dbReference>
<dbReference type="Pfam" id="PF17131">
    <property type="entry name" value="LolA_like"/>
    <property type="match status" value="1"/>
</dbReference>
<keyword evidence="4" id="KW-0653">Protein transport</keyword>
<keyword evidence="6" id="KW-0449">Lipoprotein</keyword>
<keyword evidence="7" id="KW-1185">Reference proteome</keyword>
<accession>A0A2T3N341</accession>
<protein>
    <submittedName>
        <fullName evidence="6">Outer membrane lipoprotein-sorting protein</fullName>
    </submittedName>
</protein>
<keyword evidence="2" id="KW-0813">Transport</keyword>
<evidence type="ECO:0000256" key="4">
    <source>
        <dbReference type="ARBA" id="ARBA00022927"/>
    </source>
</evidence>
<reference evidence="6 7" key="1">
    <citation type="submission" date="2018-03" db="EMBL/GenBank/DDBJ databases">
        <title>Whole genome sequencing of Histamine producing bacteria.</title>
        <authorList>
            <person name="Butler K."/>
        </authorList>
    </citation>
    <scope>NUCLEOTIDE SEQUENCE [LARGE SCALE GENOMIC DNA]</scope>
    <source>
        <strain evidence="6 7">DSM 16190</strain>
    </source>
</reference>
<dbReference type="EMBL" id="PYMC01000002">
    <property type="protein sequence ID" value="PSW06705.1"/>
    <property type="molecule type" value="Genomic_DNA"/>
</dbReference>
<evidence type="ECO:0000256" key="1">
    <source>
        <dbReference type="ARBA" id="ARBA00011245"/>
    </source>
</evidence>
<dbReference type="InterPro" id="IPR052944">
    <property type="entry name" value="Sporulation_related"/>
</dbReference>
<dbReference type="Proteomes" id="UP000240904">
    <property type="component" value="Unassembled WGS sequence"/>
</dbReference>
<evidence type="ECO:0000256" key="3">
    <source>
        <dbReference type="ARBA" id="ARBA00022729"/>
    </source>
</evidence>
<evidence type="ECO:0000313" key="7">
    <source>
        <dbReference type="Proteomes" id="UP000240904"/>
    </source>
</evidence>